<proteinExistence type="predicted"/>
<organism evidence="1 2">
    <name type="scientific">Cannabis sativa</name>
    <name type="common">Hemp</name>
    <name type="synonym">Marijuana</name>
    <dbReference type="NCBI Taxonomy" id="3483"/>
    <lineage>
        <taxon>Eukaryota</taxon>
        <taxon>Viridiplantae</taxon>
        <taxon>Streptophyta</taxon>
        <taxon>Embryophyta</taxon>
        <taxon>Tracheophyta</taxon>
        <taxon>Spermatophyta</taxon>
        <taxon>Magnoliopsida</taxon>
        <taxon>eudicotyledons</taxon>
        <taxon>Gunneridae</taxon>
        <taxon>Pentapetalae</taxon>
        <taxon>rosids</taxon>
        <taxon>fabids</taxon>
        <taxon>Rosales</taxon>
        <taxon>Cannabaceae</taxon>
        <taxon>Cannabis</taxon>
    </lineage>
</organism>
<dbReference type="AlphaFoldDB" id="A0A803Q9D4"/>
<dbReference type="InterPro" id="IPR004242">
    <property type="entry name" value="Transposase_21"/>
</dbReference>
<dbReference type="Pfam" id="PF02992">
    <property type="entry name" value="Transposase_21"/>
    <property type="match status" value="1"/>
</dbReference>
<dbReference type="PANTHER" id="PTHR10775:SF185">
    <property type="entry name" value="OS08G0208400 PROTEIN"/>
    <property type="match status" value="1"/>
</dbReference>
<dbReference type="Proteomes" id="UP000596661">
    <property type="component" value="Chromosome 8"/>
</dbReference>
<reference evidence="1" key="2">
    <citation type="submission" date="2021-03" db="UniProtKB">
        <authorList>
            <consortium name="EnsemblPlants"/>
        </authorList>
    </citation>
    <scope>IDENTIFICATION</scope>
</reference>
<accession>A0A803Q9D4</accession>
<dbReference type="Gramene" id="evm.model.08.1655">
    <property type="protein sequence ID" value="cds.evm.model.08.1655"/>
    <property type="gene ID" value="evm.TU.08.1655"/>
</dbReference>
<evidence type="ECO:0000313" key="1">
    <source>
        <dbReference type="EnsemblPlants" id="cds.evm.model.08.1655"/>
    </source>
</evidence>
<dbReference type="EnsemblPlants" id="evm.model.08.1655">
    <property type="protein sequence ID" value="cds.evm.model.08.1655"/>
    <property type="gene ID" value="evm.TU.08.1655"/>
</dbReference>
<protein>
    <submittedName>
        <fullName evidence="1">Uncharacterized protein</fullName>
    </submittedName>
</protein>
<sequence length="350" mass="40095">MDTYCVGGFQTSYEQWIFHGEEEANVADVVVDVNDIDEKHDVIDDVFTPACDNNTPGVDVNRMGEYYDELFKDIEADLYPCCNWISSLNFLAKLMHLKIVGGISNNIFDQQVGVMRHPVDGSAWKEFDARYPDFVRDPRNVRLGLAAHGFNPFKNLSQSYSMWPVVLANYNLPPWLCIKDNNFILSSLIPRSRSPGKDIDVFLRPLVEKLKELWSYGVQTRDGNTNTMFNMRAALLWTVNDFPARSSLSGWSAFLARSEQNKINRGNMKYVTTQGTKSQAQRRHELEHPDYIDTWMDVHLKKDKQFVNEFARQDYERLQAVRAAREARSQIDSGSGSSNDHVSIFKEALG</sequence>
<dbReference type="InterPro" id="IPR004252">
    <property type="entry name" value="Probable_transposase_24"/>
</dbReference>
<dbReference type="PANTHER" id="PTHR10775">
    <property type="entry name" value="OS08G0208400 PROTEIN"/>
    <property type="match status" value="1"/>
</dbReference>
<evidence type="ECO:0000313" key="2">
    <source>
        <dbReference type="Proteomes" id="UP000596661"/>
    </source>
</evidence>
<reference evidence="1" key="1">
    <citation type="submission" date="2018-11" db="EMBL/GenBank/DDBJ databases">
        <authorList>
            <person name="Grassa J C."/>
        </authorList>
    </citation>
    <scope>NUCLEOTIDE SEQUENCE [LARGE SCALE GENOMIC DNA]</scope>
</reference>
<dbReference type="EMBL" id="UZAU01000715">
    <property type="status" value="NOT_ANNOTATED_CDS"/>
    <property type="molecule type" value="Genomic_DNA"/>
</dbReference>
<dbReference type="Pfam" id="PF03004">
    <property type="entry name" value="Transposase_24"/>
    <property type="match status" value="1"/>
</dbReference>
<name>A0A803Q9D4_CANSA</name>
<keyword evidence="2" id="KW-1185">Reference proteome</keyword>